<evidence type="ECO:0000313" key="3">
    <source>
        <dbReference type="Proteomes" id="UP001156974"/>
    </source>
</evidence>
<feature type="transmembrane region" description="Helical" evidence="1">
    <location>
        <begin position="56"/>
        <end position="76"/>
    </location>
</feature>
<evidence type="ECO:0000256" key="1">
    <source>
        <dbReference type="SAM" id="Phobius"/>
    </source>
</evidence>
<dbReference type="RefSeq" id="WP_138534076.1">
    <property type="nucleotide sequence ID" value="NZ_JAKUMG010000014.1"/>
</dbReference>
<comment type="caution">
    <text evidence="2">The sequence shown here is derived from an EMBL/GenBank/DDBJ whole genome shotgun (WGS) entry which is preliminary data.</text>
</comment>
<keyword evidence="1" id="KW-0812">Transmembrane</keyword>
<dbReference type="Proteomes" id="UP001156974">
    <property type="component" value="Unassembled WGS sequence"/>
</dbReference>
<proteinExistence type="predicted"/>
<gene>
    <name evidence="2" type="ORF">MKZ47_18065</name>
</gene>
<keyword evidence="1" id="KW-1133">Transmembrane helix</keyword>
<name>A0ABT6U483_9GAMM</name>
<dbReference type="EMBL" id="JAKUMG010000014">
    <property type="protein sequence ID" value="MDI4670978.1"/>
    <property type="molecule type" value="Genomic_DNA"/>
</dbReference>
<keyword evidence="1" id="KW-0472">Membrane</keyword>
<evidence type="ECO:0000313" key="2">
    <source>
        <dbReference type="EMBL" id="MDI4670978.1"/>
    </source>
</evidence>
<protein>
    <submittedName>
        <fullName evidence="2">Uncharacterized protein</fullName>
    </submittedName>
</protein>
<accession>A0ABT6U483</accession>
<sequence>MKNKMLNKIMVELILLATIVGYIPELSVSGFADMFGPCGFDNKTCYEIQIQGLIKLVLAFVCMLASVVIGFYITFLNGSEEDDQDE</sequence>
<reference evidence="2 3" key="1">
    <citation type="submission" date="2022-02" db="EMBL/GenBank/DDBJ databases">
        <title>Genome analysis of Beneficial Microorganisms for Coral consortium from Pocillopora damicornis.</title>
        <authorList>
            <person name="Rosado P.M."/>
            <person name="Cardoso P.M."/>
            <person name="Rosado J.G."/>
            <person name="Schultz J."/>
            <person name="Rocha U."/>
            <person name="Costa T.K."/>
            <person name="Peixoto R.S."/>
        </authorList>
    </citation>
    <scope>NUCLEOTIDE SEQUENCE [LARGE SCALE GENOMIC DNA]</scope>
    <source>
        <strain evidence="2 3">BMC5</strain>
    </source>
</reference>
<organism evidence="2 3">
    <name type="scientific">Pseudoalteromonas shioyasakiensis</name>
    <dbReference type="NCBI Taxonomy" id="1190813"/>
    <lineage>
        <taxon>Bacteria</taxon>
        <taxon>Pseudomonadati</taxon>
        <taxon>Pseudomonadota</taxon>
        <taxon>Gammaproteobacteria</taxon>
        <taxon>Alteromonadales</taxon>
        <taxon>Pseudoalteromonadaceae</taxon>
        <taxon>Pseudoalteromonas</taxon>
    </lineage>
</organism>
<keyword evidence="3" id="KW-1185">Reference proteome</keyword>